<evidence type="ECO:0000256" key="3">
    <source>
        <dbReference type="ARBA" id="ARBA00023125"/>
    </source>
</evidence>
<evidence type="ECO:0000313" key="16">
    <source>
        <dbReference type="Proteomes" id="UP000317650"/>
    </source>
</evidence>
<dbReference type="GO" id="GO:0000981">
    <property type="term" value="F:DNA-binding transcription factor activity, RNA polymerase II-specific"/>
    <property type="evidence" value="ECO:0007669"/>
    <property type="project" value="UniProtKB-UniRule"/>
</dbReference>
<protein>
    <recommendedName>
        <fullName evidence="11">Homeobox-leucine zipper protein</fullName>
    </recommendedName>
    <alternativeName>
        <fullName evidence="11">HD-ZIP protein</fullName>
    </alternativeName>
    <alternativeName>
        <fullName evidence="11">Homeodomain transcription factor</fullName>
    </alternativeName>
</protein>
<dbReference type="SUPFAM" id="SSF46689">
    <property type="entry name" value="Homeodomain-like"/>
    <property type="match status" value="1"/>
</dbReference>
<dbReference type="InterPro" id="IPR009057">
    <property type="entry name" value="Homeodomain-like_sf"/>
</dbReference>
<dbReference type="InterPro" id="IPR017970">
    <property type="entry name" value="Homeobox_CS"/>
</dbReference>
<comment type="function">
    <text evidence="8">Probable transcription factor.</text>
</comment>
<dbReference type="InterPro" id="IPR045224">
    <property type="entry name" value="HDZip_class_I_plant"/>
</dbReference>
<keyword evidence="5 11" id="KW-0804">Transcription</keyword>
<keyword evidence="3 9" id="KW-0238">DNA-binding</keyword>
<evidence type="ECO:0000313" key="15">
    <source>
        <dbReference type="EMBL" id="THU52645.1"/>
    </source>
</evidence>
<sequence length="284" mass="31603">MKRPLGYSDHLIPTGEERSMFQPFMDGVEDDEFMDEEMCSGGPRGAKKRRLSADQVRALEKNFEVDNKLEPERKVRLAQELGLQPRQVAVWFQNRRARWKTKQLEHDYAALKASYDQLRLDCDALRRDKESLLAEIKELRVKLAEDGSLSFCLGKEDPVASDAEQKATAPQEPPPLICKDGSSDSDSSAVLNDAILNDDDSPRGLSSSASAPNILSVAAIGYGTFSSFPASPPPLLNLDFRTLKPIGGLNHQNHAMKMEELLGVVEPCSGFFSDDQTPSPNWFY</sequence>
<feature type="region of interest" description="Disordered" evidence="13">
    <location>
        <begin position="161"/>
        <end position="185"/>
    </location>
</feature>
<dbReference type="FunFam" id="1.10.10.60:FF:000242">
    <property type="entry name" value="Homeobox-leucine zipper protein HOX13"/>
    <property type="match status" value="1"/>
</dbReference>
<dbReference type="PROSITE" id="PS50071">
    <property type="entry name" value="HOMEOBOX_2"/>
    <property type="match status" value="1"/>
</dbReference>
<dbReference type="EMBL" id="PYDT01000008">
    <property type="protein sequence ID" value="THU52645.1"/>
    <property type="molecule type" value="Genomic_DNA"/>
</dbReference>
<dbReference type="InterPro" id="IPR001356">
    <property type="entry name" value="HD"/>
</dbReference>
<keyword evidence="6 9" id="KW-0539">Nucleus</keyword>
<evidence type="ECO:0000256" key="2">
    <source>
        <dbReference type="ARBA" id="ARBA00023015"/>
    </source>
</evidence>
<dbReference type="InterPro" id="IPR003106">
    <property type="entry name" value="Leu_zip_homeo"/>
</dbReference>
<dbReference type="SMART" id="SM00389">
    <property type="entry name" value="HOX"/>
    <property type="match status" value="1"/>
</dbReference>
<evidence type="ECO:0000256" key="9">
    <source>
        <dbReference type="PROSITE-ProRule" id="PRU00108"/>
    </source>
</evidence>
<gene>
    <name evidence="15" type="ORF">C4D60_Mb10t06120</name>
</gene>
<comment type="similarity">
    <text evidence="7 11">Belongs to the HD-ZIP homeobox family. Class I subfamily.</text>
</comment>
<dbReference type="Pfam" id="PF02183">
    <property type="entry name" value="HALZ"/>
    <property type="match status" value="1"/>
</dbReference>
<comment type="function">
    <text evidence="11">Transcription factor.</text>
</comment>
<dbReference type="PANTHER" id="PTHR24326:SF547">
    <property type="entry name" value="HOMEOBOX-LEUCINE ZIPPER PROTEIN ATHB-6"/>
    <property type="match status" value="1"/>
</dbReference>
<evidence type="ECO:0000256" key="7">
    <source>
        <dbReference type="ARBA" id="ARBA00025748"/>
    </source>
</evidence>
<name>A0A4S8IV46_MUSBA</name>
<dbReference type="Pfam" id="PF00046">
    <property type="entry name" value="Homeodomain"/>
    <property type="match status" value="1"/>
</dbReference>
<dbReference type="Gene3D" id="1.10.10.60">
    <property type="entry name" value="Homeodomain-like"/>
    <property type="match status" value="1"/>
</dbReference>
<feature type="coiled-coil region" evidence="12">
    <location>
        <begin position="101"/>
        <end position="142"/>
    </location>
</feature>
<dbReference type="PANTHER" id="PTHR24326">
    <property type="entry name" value="HOMEOBOX-LEUCINE ZIPPER PROTEIN"/>
    <property type="match status" value="1"/>
</dbReference>
<keyword evidence="2 11" id="KW-0805">Transcription regulation</keyword>
<dbReference type="CDD" id="cd00086">
    <property type="entry name" value="homeodomain"/>
    <property type="match status" value="1"/>
</dbReference>
<dbReference type="GO" id="GO:0045893">
    <property type="term" value="P:positive regulation of DNA-templated transcription"/>
    <property type="evidence" value="ECO:0007669"/>
    <property type="project" value="TreeGrafter"/>
</dbReference>
<evidence type="ECO:0000256" key="8">
    <source>
        <dbReference type="ARBA" id="ARBA00037260"/>
    </source>
</evidence>
<dbReference type="PROSITE" id="PS00027">
    <property type="entry name" value="HOMEOBOX_1"/>
    <property type="match status" value="1"/>
</dbReference>
<organism evidence="15 16">
    <name type="scientific">Musa balbisiana</name>
    <name type="common">Banana</name>
    <dbReference type="NCBI Taxonomy" id="52838"/>
    <lineage>
        <taxon>Eukaryota</taxon>
        <taxon>Viridiplantae</taxon>
        <taxon>Streptophyta</taxon>
        <taxon>Embryophyta</taxon>
        <taxon>Tracheophyta</taxon>
        <taxon>Spermatophyta</taxon>
        <taxon>Magnoliopsida</taxon>
        <taxon>Liliopsida</taxon>
        <taxon>Zingiberales</taxon>
        <taxon>Musaceae</taxon>
        <taxon>Musa</taxon>
    </lineage>
</organism>
<dbReference type="AlphaFoldDB" id="A0A4S8IV46"/>
<dbReference type="PRINTS" id="PR00031">
    <property type="entry name" value="HTHREPRESSR"/>
</dbReference>
<accession>A0A4S8IV46</accession>
<evidence type="ECO:0000256" key="1">
    <source>
        <dbReference type="ARBA" id="ARBA00004123"/>
    </source>
</evidence>
<evidence type="ECO:0000256" key="11">
    <source>
        <dbReference type="RuleBase" id="RU369038"/>
    </source>
</evidence>
<dbReference type="Proteomes" id="UP000317650">
    <property type="component" value="Chromosome 10"/>
</dbReference>
<feature type="DNA-binding region" description="Homeobox" evidence="9">
    <location>
        <begin position="44"/>
        <end position="103"/>
    </location>
</feature>
<comment type="caution">
    <text evidence="15">The sequence shown here is derived from an EMBL/GenBank/DDBJ whole genome shotgun (WGS) entry which is preliminary data.</text>
</comment>
<evidence type="ECO:0000256" key="4">
    <source>
        <dbReference type="ARBA" id="ARBA00023155"/>
    </source>
</evidence>
<keyword evidence="4 9" id="KW-0371">Homeobox</keyword>
<evidence type="ECO:0000259" key="14">
    <source>
        <dbReference type="PROSITE" id="PS50071"/>
    </source>
</evidence>
<keyword evidence="16" id="KW-1185">Reference proteome</keyword>
<feature type="domain" description="Homeobox" evidence="14">
    <location>
        <begin position="42"/>
        <end position="102"/>
    </location>
</feature>
<evidence type="ECO:0000256" key="13">
    <source>
        <dbReference type="SAM" id="MobiDB-lite"/>
    </source>
</evidence>
<evidence type="ECO:0000256" key="12">
    <source>
        <dbReference type="SAM" id="Coils"/>
    </source>
</evidence>
<proteinExistence type="inferred from homology"/>
<evidence type="ECO:0000256" key="6">
    <source>
        <dbReference type="ARBA" id="ARBA00023242"/>
    </source>
</evidence>
<keyword evidence="12" id="KW-0175">Coiled coil</keyword>
<dbReference type="GO" id="GO:0005634">
    <property type="term" value="C:nucleus"/>
    <property type="evidence" value="ECO:0007669"/>
    <property type="project" value="UniProtKB-SubCell"/>
</dbReference>
<dbReference type="GO" id="GO:0043565">
    <property type="term" value="F:sequence-specific DNA binding"/>
    <property type="evidence" value="ECO:0007669"/>
    <property type="project" value="InterPro"/>
</dbReference>
<evidence type="ECO:0000256" key="10">
    <source>
        <dbReference type="RuleBase" id="RU000682"/>
    </source>
</evidence>
<reference evidence="15 16" key="1">
    <citation type="journal article" date="2019" name="Nat. Plants">
        <title>Genome sequencing of Musa balbisiana reveals subgenome evolution and function divergence in polyploid bananas.</title>
        <authorList>
            <person name="Yao X."/>
        </authorList>
    </citation>
    <scope>NUCLEOTIDE SEQUENCE [LARGE SCALE GENOMIC DNA]</scope>
    <source>
        <strain evidence="16">cv. DH-PKW</strain>
        <tissue evidence="15">Leaves</tissue>
    </source>
</reference>
<evidence type="ECO:0000256" key="5">
    <source>
        <dbReference type="ARBA" id="ARBA00023163"/>
    </source>
</evidence>
<dbReference type="InterPro" id="IPR000047">
    <property type="entry name" value="HTH_motif"/>
</dbReference>
<comment type="subcellular location">
    <subcellularLocation>
        <location evidence="1 9 10">Nucleus</location>
    </subcellularLocation>
</comment>